<name>A0A2U2BCW5_9BACT</name>
<gene>
    <name evidence="1" type="ORF">DDZ16_04140</name>
</gene>
<organism evidence="1 2">
    <name type="scientific">Marinilabilia rubra</name>
    <dbReference type="NCBI Taxonomy" id="2162893"/>
    <lineage>
        <taxon>Bacteria</taxon>
        <taxon>Pseudomonadati</taxon>
        <taxon>Bacteroidota</taxon>
        <taxon>Bacteroidia</taxon>
        <taxon>Marinilabiliales</taxon>
        <taxon>Marinilabiliaceae</taxon>
        <taxon>Marinilabilia</taxon>
    </lineage>
</organism>
<keyword evidence="2" id="KW-1185">Reference proteome</keyword>
<sequence>MGCFLSTRAQFTPVSEVGLPPNQKHLTVLYHHGIVIPHHANMIYFIDDFSRGFEVNYGLWRFDREGWQQFYNYPEVGIGFFYNSYGNPDIYGQGMALYPYLHFPIVRTPRFTLKNKVALGLGYTNNPFEPDNNPWNQIFGARLNAYVGFGLYSGFRILDNWSIYGSASLNHMSNGAIRKPNNGINTLTFSLGTRYHFLDDELPQLRKHDAPKVNNRDIQIFASFGRSQANDYNFNIYNSGSLSINHLWYKSVKSAWSAGVDAIYFGAAPYAYPENKEYVQHIDRMFYGVFGGRHWIMGETSLFVQMGVYVYSKIDPPQPVYPRLGIRHNITDRLVANFSVKASFFRSEFMEFGIGYRIPYKENSL</sequence>
<dbReference type="Gene3D" id="2.40.160.20">
    <property type="match status" value="1"/>
</dbReference>
<dbReference type="InterPro" id="IPR018550">
    <property type="entry name" value="Lipid-A_deacylase-rel"/>
</dbReference>
<evidence type="ECO:0000313" key="2">
    <source>
        <dbReference type="Proteomes" id="UP000244956"/>
    </source>
</evidence>
<dbReference type="OrthoDB" id="627554at2"/>
<dbReference type="Pfam" id="PF09411">
    <property type="entry name" value="PagL"/>
    <property type="match status" value="1"/>
</dbReference>
<protein>
    <submittedName>
        <fullName evidence="1">Deacylase</fullName>
    </submittedName>
</protein>
<comment type="caution">
    <text evidence="1">The sequence shown here is derived from an EMBL/GenBank/DDBJ whole genome shotgun (WGS) entry which is preliminary data.</text>
</comment>
<reference evidence="1 2" key="1">
    <citation type="submission" date="2018-05" db="EMBL/GenBank/DDBJ databases">
        <title>Marinilabilia rubrum sp. nov., isolated from saltern sediment.</title>
        <authorList>
            <person name="Zhang R."/>
        </authorList>
    </citation>
    <scope>NUCLEOTIDE SEQUENCE [LARGE SCALE GENOMIC DNA]</scope>
    <source>
        <strain evidence="1 2">WTE16</strain>
    </source>
</reference>
<dbReference type="AlphaFoldDB" id="A0A2U2BCW5"/>
<accession>A0A2U2BCW5</accession>
<dbReference type="EMBL" id="QEWP01000002">
    <property type="protein sequence ID" value="PWE00901.1"/>
    <property type="molecule type" value="Genomic_DNA"/>
</dbReference>
<evidence type="ECO:0000313" key="1">
    <source>
        <dbReference type="EMBL" id="PWE00901.1"/>
    </source>
</evidence>
<proteinExistence type="predicted"/>
<dbReference type="Proteomes" id="UP000244956">
    <property type="component" value="Unassembled WGS sequence"/>
</dbReference>